<organism evidence="1 2">
    <name type="scientific">Nelumbo nucifera</name>
    <name type="common">Sacred lotus</name>
    <dbReference type="NCBI Taxonomy" id="4432"/>
    <lineage>
        <taxon>Eukaryota</taxon>
        <taxon>Viridiplantae</taxon>
        <taxon>Streptophyta</taxon>
        <taxon>Embryophyta</taxon>
        <taxon>Tracheophyta</taxon>
        <taxon>Spermatophyta</taxon>
        <taxon>Magnoliopsida</taxon>
        <taxon>Proteales</taxon>
        <taxon>Nelumbonaceae</taxon>
        <taxon>Nelumbo</taxon>
    </lineage>
</organism>
<gene>
    <name evidence="1" type="ORF">HUJ06_008823</name>
</gene>
<sequence>MVRRNGSCWRRRERVNEDGDVHAVIATVGPDEVITFRLVKRHEVLAAAPVLDSAVVLIRLVRSEGGVLSGIARRGEALTDEVTDVESVVVGPECIVDSRVPAAAGSDNVVSFADEGDDGSGDAYE</sequence>
<comment type="caution">
    <text evidence="1">The sequence shown here is derived from an EMBL/GenBank/DDBJ whole genome shotgun (WGS) entry which is preliminary data.</text>
</comment>
<keyword evidence="2" id="KW-1185">Reference proteome</keyword>
<proteinExistence type="predicted"/>
<reference evidence="1 2" key="1">
    <citation type="journal article" date="2020" name="Mol. Biol. Evol.">
        <title>Distinct Expression and Methylation Patterns for Genes with Different Fates following a Single Whole-Genome Duplication in Flowering Plants.</title>
        <authorList>
            <person name="Shi T."/>
            <person name="Rahmani R.S."/>
            <person name="Gugger P.F."/>
            <person name="Wang M."/>
            <person name="Li H."/>
            <person name="Zhang Y."/>
            <person name="Li Z."/>
            <person name="Wang Q."/>
            <person name="Van de Peer Y."/>
            <person name="Marchal K."/>
            <person name="Chen J."/>
        </authorList>
    </citation>
    <scope>NUCLEOTIDE SEQUENCE [LARGE SCALE GENOMIC DNA]</scope>
    <source>
        <tissue evidence="1">Leaf</tissue>
    </source>
</reference>
<evidence type="ECO:0000313" key="2">
    <source>
        <dbReference type="Proteomes" id="UP000607653"/>
    </source>
</evidence>
<name>A0A822YZN7_NELNU</name>
<accession>A0A822YZN7</accession>
<protein>
    <submittedName>
        <fullName evidence="1">Uncharacterized protein</fullName>
    </submittedName>
</protein>
<dbReference type="AlphaFoldDB" id="A0A822YZN7"/>
<evidence type="ECO:0000313" key="1">
    <source>
        <dbReference type="EMBL" id="DAD38182.1"/>
    </source>
</evidence>
<dbReference type="EMBL" id="DUZY01000004">
    <property type="protein sequence ID" value="DAD38182.1"/>
    <property type="molecule type" value="Genomic_DNA"/>
</dbReference>
<dbReference type="Proteomes" id="UP000607653">
    <property type="component" value="Unassembled WGS sequence"/>
</dbReference>